<organism evidence="2 3">
    <name type="scientific">Candidatus Viridilinea mediisalina</name>
    <dbReference type="NCBI Taxonomy" id="2024553"/>
    <lineage>
        <taxon>Bacteria</taxon>
        <taxon>Bacillati</taxon>
        <taxon>Chloroflexota</taxon>
        <taxon>Chloroflexia</taxon>
        <taxon>Chloroflexales</taxon>
        <taxon>Chloroflexineae</taxon>
        <taxon>Oscillochloridaceae</taxon>
        <taxon>Candidatus Viridilinea</taxon>
    </lineage>
</organism>
<evidence type="ECO:0000259" key="1">
    <source>
        <dbReference type="PROSITE" id="PS50006"/>
    </source>
</evidence>
<feature type="domain" description="FHA" evidence="1">
    <location>
        <begin position="170"/>
        <end position="219"/>
    </location>
</feature>
<evidence type="ECO:0000313" key="2">
    <source>
        <dbReference type="EMBL" id="PDW01585.1"/>
    </source>
</evidence>
<dbReference type="Gene3D" id="3.30.2320.60">
    <property type="entry name" value="FhaA, phosphopeptide-binding domain (DUF3662)"/>
    <property type="match status" value="1"/>
</dbReference>
<dbReference type="PANTHER" id="PTHR23308">
    <property type="entry name" value="NUCLEAR INHIBITOR OF PROTEIN PHOSPHATASE-1"/>
    <property type="match status" value="1"/>
</dbReference>
<keyword evidence="3" id="KW-1185">Reference proteome</keyword>
<dbReference type="Gene3D" id="2.60.200.20">
    <property type="match status" value="1"/>
</dbReference>
<dbReference type="InterPro" id="IPR000253">
    <property type="entry name" value="FHA_dom"/>
</dbReference>
<proteinExistence type="predicted"/>
<dbReference type="OrthoDB" id="9816434at2"/>
<dbReference type="PROSITE" id="PS50006">
    <property type="entry name" value="FHA_DOMAIN"/>
    <property type="match status" value="1"/>
</dbReference>
<dbReference type="EMBL" id="NQWI01000126">
    <property type="protein sequence ID" value="PDW01585.1"/>
    <property type="molecule type" value="Genomic_DNA"/>
</dbReference>
<dbReference type="SMART" id="SM00240">
    <property type="entry name" value="FHA"/>
    <property type="match status" value="1"/>
</dbReference>
<reference evidence="3" key="1">
    <citation type="submission" date="2017-08" db="EMBL/GenBank/DDBJ databases">
        <authorList>
            <person name="Grouzdev D.S."/>
            <person name="Gaisin V.A."/>
            <person name="Rysina M.S."/>
            <person name="Gorlenko V.M."/>
        </authorList>
    </citation>
    <scope>NUCLEOTIDE SEQUENCE [LARGE SCALE GENOMIC DNA]</scope>
    <source>
        <strain evidence="3">Kir15-3F</strain>
    </source>
</reference>
<dbReference type="Pfam" id="PF12401">
    <property type="entry name" value="FhaA_N"/>
    <property type="match status" value="1"/>
</dbReference>
<evidence type="ECO:0000313" key="3">
    <source>
        <dbReference type="Proteomes" id="UP000220527"/>
    </source>
</evidence>
<sequence>MSALTRFEQLMEQMVEGSVARLFRSPVQPVEIARRLERAMESQQTISVNRVIVPSFYRAFLNPQDFVTFQPVRAQLEQEMATYLSDLAKERDFSMLEHPKVELAEDAAVARRGIQVTAEMTSVPSSSSTVQLVVPTATTPAPRGASRSHATLLLQTPSGQHPIQLQSTMVTIGRGLGNDVILEDNRVSRHHAQLRYRQRRFWISDLGSTNGTFLNGAPVGETALSDGDTISLGGLELVFRTG</sequence>
<gene>
    <name evidence="2" type="ORF">CJ255_18445</name>
</gene>
<dbReference type="Proteomes" id="UP000220527">
    <property type="component" value="Unassembled WGS sequence"/>
</dbReference>
<dbReference type="RefSeq" id="WP_097645564.1">
    <property type="nucleotide sequence ID" value="NZ_NQWI01000126.1"/>
</dbReference>
<accession>A0A2A6RFD5</accession>
<dbReference type="Pfam" id="PF00498">
    <property type="entry name" value="FHA"/>
    <property type="match status" value="1"/>
</dbReference>
<dbReference type="CDD" id="cd00060">
    <property type="entry name" value="FHA"/>
    <property type="match status" value="1"/>
</dbReference>
<dbReference type="InterPro" id="IPR008984">
    <property type="entry name" value="SMAD_FHA_dom_sf"/>
</dbReference>
<name>A0A2A6RFD5_9CHLR</name>
<dbReference type="InterPro" id="IPR050923">
    <property type="entry name" value="Cell_Proc_Reg/RNA_Proc"/>
</dbReference>
<comment type="caution">
    <text evidence="2">The sequence shown here is derived from an EMBL/GenBank/DDBJ whole genome shotgun (WGS) entry which is preliminary data.</text>
</comment>
<dbReference type="SUPFAM" id="SSF49879">
    <property type="entry name" value="SMAD/FHA domain"/>
    <property type="match status" value="1"/>
</dbReference>
<protein>
    <recommendedName>
        <fullName evidence="1">FHA domain-containing protein</fullName>
    </recommendedName>
</protein>
<dbReference type="AlphaFoldDB" id="A0A2A6RFD5"/>
<dbReference type="InterPro" id="IPR022128">
    <property type="entry name" value="FhaA_N"/>
</dbReference>
<dbReference type="InterPro" id="IPR042287">
    <property type="entry name" value="FhaA_N_sf"/>
</dbReference>